<dbReference type="RefSeq" id="WP_205158701.1">
    <property type="nucleotide sequence ID" value="NZ_JAFEUM010000004.1"/>
</dbReference>
<keyword evidence="3" id="KW-1003">Cell membrane</keyword>
<comment type="subcellular location">
    <subcellularLocation>
        <location evidence="1">Cell membrane</location>
        <topology evidence="1">Multi-pass membrane protein</topology>
    </subcellularLocation>
    <subcellularLocation>
        <location evidence="8">Membrane</location>
        <topology evidence="8">Multi-pass membrane protein</topology>
    </subcellularLocation>
</comment>
<evidence type="ECO:0000259" key="11">
    <source>
        <dbReference type="Pfam" id="PF01618"/>
    </source>
</evidence>
<keyword evidence="2 8" id="KW-0813">Transport</keyword>
<dbReference type="EMBL" id="JAFEUM010000004">
    <property type="protein sequence ID" value="MBM7037144.1"/>
    <property type="molecule type" value="Genomic_DNA"/>
</dbReference>
<evidence type="ECO:0000256" key="10">
    <source>
        <dbReference type="SAM" id="Phobius"/>
    </source>
</evidence>
<dbReference type="InterPro" id="IPR002898">
    <property type="entry name" value="MotA_ExbB_proton_chnl"/>
</dbReference>
<dbReference type="InterPro" id="IPR050790">
    <property type="entry name" value="ExbB/TolQ_transport"/>
</dbReference>
<comment type="caution">
    <text evidence="12">The sequence shown here is derived from an EMBL/GenBank/DDBJ whole genome shotgun (WGS) entry which is preliminary data.</text>
</comment>
<evidence type="ECO:0000256" key="2">
    <source>
        <dbReference type="ARBA" id="ARBA00022448"/>
    </source>
</evidence>
<keyword evidence="4 10" id="KW-0812">Transmembrane</keyword>
<feature type="transmembrane region" description="Helical" evidence="10">
    <location>
        <begin position="125"/>
        <end position="146"/>
    </location>
</feature>
<gene>
    <name evidence="12" type="ORF">JQC93_12085</name>
</gene>
<evidence type="ECO:0000256" key="8">
    <source>
        <dbReference type="RuleBase" id="RU004057"/>
    </source>
</evidence>
<feature type="domain" description="MotA/TolQ/ExbB proton channel" evidence="11">
    <location>
        <begin position="98"/>
        <end position="203"/>
    </location>
</feature>
<evidence type="ECO:0000256" key="6">
    <source>
        <dbReference type="ARBA" id="ARBA00022989"/>
    </source>
</evidence>
<evidence type="ECO:0000313" key="13">
    <source>
        <dbReference type="Proteomes" id="UP000809621"/>
    </source>
</evidence>
<keyword evidence="13" id="KW-1185">Reference proteome</keyword>
<feature type="transmembrane region" description="Helical" evidence="10">
    <location>
        <begin position="20"/>
        <end position="40"/>
    </location>
</feature>
<keyword evidence="6 10" id="KW-1133">Transmembrane helix</keyword>
<evidence type="ECO:0000256" key="3">
    <source>
        <dbReference type="ARBA" id="ARBA00022475"/>
    </source>
</evidence>
<dbReference type="Proteomes" id="UP000809621">
    <property type="component" value="Unassembled WGS sequence"/>
</dbReference>
<dbReference type="PANTHER" id="PTHR30625:SF15">
    <property type="entry name" value="BIOPOLYMER TRANSPORT PROTEIN EXBB"/>
    <property type="match status" value="1"/>
</dbReference>
<keyword evidence="5 8" id="KW-0653">Protein transport</keyword>
<evidence type="ECO:0000256" key="1">
    <source>
        <dbReference type="ARBA" id="ARBA00004651"/>
    </source>
</evidence>
<feature type="region of interest" description="Disordered" evidence="9">
    <location>
        <begin position="227"/>
        <end position="269"/>
    </location>
</feature>
<evidence type="ECO:0000256" key="7">
    <source>
        <dbReference type="ARBA" id="ARBA00023136"/>
    </source>
</evidence>
<proteinExistence type="inferred from homology"/>
<organism evidence="12 13">
    <name type="scientific">Vibrio ulleungensis</name>
    <dbReference type="NCBI Taxonomy" id="2807619"/>
    <lineage>
        <taxon>Bacteria</taxon>
        <taxon>Pseudomonadati</taxon>
        <taxon>Pseudomonadota</taxon>
        <taxon>Gammaproteobacteria</taxon>
        <taxon>Vibrionales</taxon>
        <taxon>Vibrionaceae</taxon>
        <taxon>Vibrio</taxon>
    </lineage>
</organism>
<evidence type="ECO:0000313" key="12">
    <source>
        <dbReference type="EMBL" id="MBM7037144.1"/>
    </source>
</evidence>
<protein>
    <submittedName>
        <fullName evidence="12">MotA/TolQ/ExbB proton channel family protein</fullName>
    </submittedName>
</protein>
<accession>A0ABS2HJE3</accession>
<keyword evidence="7 10" id="KW-0472">Membrane</keyword>
<comment type="similarity">
    <text evidence="8">Belongs to the exbB/tolQ family.</text>
</comment>
<evidence type="ECO:0000256" key="4">
    <source>
        <dbReference type="ARBA" id="ARBA00022692"/>
    </source>
</evidence>
<feature type="transmembrane region" description="Helical" evidence="10">
    <location>
        <begin position="166"/>
        <end position="191"/>
    </location>
</feature>
<dbReference type="Pfam" id="PF01618">
    <property type="entry name" value="MotA_ExbB"/>
    <property type="match status" value="1"/>
</dbReference>
<reference evidence="12 13" key="1">
    <citation type="submission" date="2021-02" db="EMBL/GenBank/DDBJ databases">
        <authorList>
            <person name="Park J.-S."/>
        </authorList>
    </citation>
    <scope>NUCLEOTIDE SEQUENCE [LARGE SCALE GENOMIC DNA]</scope>
    <source>
        <strain evidence="12 13">188UL20-2</strain>
    </source>
</reference>
<name>A0ABS2HJE3_9VIBR</name>
<evidence type="ECO:0000256" key="9">
    <source>
        <dbReference type="SAM" id="MobiDB-lite"/>
    </source>
</evidence>
<evidence type="ECO:0000256" key="5">
    <source>
        <dbReference type="ARBA" id="ARBA00022927"/>
    </source>
</evidence>
<sequence>MQTPTPFDSFPGILSQLHSQLGVMTWPLTIMSLITAIILVERIIYMLLNSRTQTFDILSKIHHLDFNQTEDVERFVKQELAGRSLMFQSMRMLLNHRHFPKQLREEAVSIWLFKKRQQFRSGIRILSLIGMISPLIGLLGTVMGLMEMFKGLSLTSNVNPATLADGLGLAMSTTAAGLIIAVPAITGAQFLNMWVDRTLSKIEYTLNHSNLHIEGIYVEAMSNEKQSLGNHQSEDAGNSTCPAASNTADSESKTTRFMAQAQRTSEVNA</sequence>
<dbReference type="PANTHER" id="PTHR30625">
    <property type="entry name" value="PROTEIN TOLQ"/>
    <property type="match status" value="1"/>
</dbReference>